<dbReference type="InterPro" id="IPR011990">
    <property type="entry name" value="TPR-like_helical_dom_sf"/>
</dbReference>
<dbReference type="AlphaFoldDB" id="A0A1H0HH74"/>
<keyword evidence="4" id="KW-1185">Reference proteome</keyword>
<evidence type="ECO:0000256" key="1">
    <source>
        <dbReference type="PROSITE-ProRule" id="PRU00339"/>
    </source>
</evidence>
<feature type="compositionally biased region" description="Low complexity" evidence="2">
    <location>
        <begin position="1"/>
        <end position="16"/>
    </location>
</feature>
<reference evidence="4" key="1">
    <citation type="submission" date="2016-10" db="EMBL/GenBank/DDBJ databases">
        <authorList>
            <person name="Varghese N."/>
            <person name="Submissions S."/>
        </authorList>
    </citation>
    <scope>NUCLEOTIDE SEQUENCE [LARGE SCALE GENOMIC DNA]</scope>
    <source>
        <strain evidence="4">CGMCC 1.10369</strain>
    </source>
</reference>
<evidence type="ECO:0000313" key="4">
    <source>
        <dbReference type="Proteomes" id="UP000198778"/>
    </source>
</evidence>
<proteinExistence type="predicted"/>
<sequence length="175" mass="20294">MSIFNFSKKFSNSEKSNAPKRNDKYNLAMKEFESNKYSDDEKAKDYLQIAYEASNGHPLDRHYWYNAAIDYYYNLSRTEGYKALEKCKELCKESIEFTPEALDAFKEEYHGESLLDFIPPNVPAFKRLAVIYEEEGNYSDAIEVCEEAIALGLRDGTPGGFEARKQKLEEKRMSN</sequence>
<dbReference type="OrthoDB" id="2968984at2"/>
<dbReference type="Proteomes" id="UP000198778">
    <property type="component" value="Unassembled WGS sequence"/>
</dbReference>
<name>A0A1H0HH74_9BACI</name>
<dbReference type="InterPro" id="IPR019734">
    <property type="entry name" value="TPR_rpt"/>
</dbReference>
<keyword evidence="1" id="KW-0802">TPR repeat</keyword>
<protein>
    <submittedName>
        <fullName evidence="3">Uncharacterized protein</fullName>
    </submittedName>
</protein>
<organism evidence="3 4">
    <name type="scientific">Alkalicoccus daliensis</name>
    <dbReference type="NCBI Taxonomy" id="745820"/>
    <lineage>
        <taxon>Bacteria</taxon>
        <taxon>Bacillati</taxon>
        <taxon>Bacillota</taxon>
        <taxon>Bacilli</taxon>
        <taxon>Bacillales</taxon>
        <taxon>Bacillaceae</taxon>
        <taxon>Alkalicoccus</taxon>
    </lineage>
</organism>
<dbReference type="SUPFAM" id="SSF48452">
    <property type="entry name" value="TPR-like"/>
    <property type="match status" value="1"/>
</dbReference>
<evidence type="ECO:0000256" key="2">
    <source>
        <dbReference type="SAM" id="MobiDB-lite"/>
    </source>
</evidence>
<dbReference type="Gene3D" id="1.25.40.10">
    <property type="entry name" value="Tetratricopeptide repeat domain"/>
    <property type="match status" value="1"/>
</dbReference>
<dbReference type="EMBL" id="FNIL01000008">
    <property type="protein sequence ID" value="SDO18394.1"/>
    <property type="molecule type" value="Genomic_DNA"/>
</dbReference>
<dbReference type="PROSITE" id="PS50005">
    <property type="entry name" value="TPR"/>
    <property type="match status" value="1"/>
</dbReference>
<evidence type="ECO:0000313" key="3">
    <source>
        <dbReference type="EMBL" id="SDO18394.1"/>
    </source>
</evidence>
<feature type="repeat" description="TPR" evidence="1">
    <location>
        <begin position="122"/>
        <end position="155"/>
    </location>
</feature>
<accession>A0A1H0HH74</accession>
<feature type="region of interest" description="Disordered" evidence="2">
    <location>
        <begin position="1"/>
        <end position="22"/>
    </location>
</feature>
<dbReference type="RefSeq" id="WP_090843322.1">
    <property type="nucleotide sequence ID" value="NZ_FNIL01000008.1"/>
</dbReference>
<gene>
    <name evidence="3" type="ORF">SAMN04488053_10898</name>
</gene>